<sequence length="197" mass="21671">MCSELRSTLLQTAQVWTRDPTRACLAIYHGDLSVLIFGAAFSPDERNCLRVMPAWSRNLPVTADPADSTHHGFCRASKASPQINHDAVHDDSVGDSIADTDKETQEGSTLPPMAICPNSSGFTTNQALNQQKHNFSQNTRPQMTVAIKQACGVARRHKQTVAIKLNDQTDRAVGLKLFLPRQEQPNLVGFECHNSGY</sequence>
<keyword evidence="2" id="KW-1185">Reference proteome</keyword>
<dbReference type="EMBL" id="FJUY01000006">
    <property type="protein sequence ID" value="CZT18833.1"/>
    <property type="molecule type" value="Genomic_DNA"/>
</dbReference>
<accession>A0A2D3VE06</accession>
<dbReference type="Proteomes" id="UP000225277">
    <property type="component" value="Unassembled WGS sequence"/>
</dbReference>
<gene>
    <name evidence="1" type="ORF">RCC_04678</name>
</gene>
<protein>
    <submittedName>
        <fullName evidence="1">Uncharacterized protein</fullName>
    </submittedName>
</protein>
<reference evidence="1 2" key="1">
    <citation type="submission" date="2016-03" db="EMBL/GenBank/DDBJ databases">
        <authorList>
            <person name="Ploux O."/>
        </authorList>
    </citation>
    <scope>NUCLEOTIDE SEQUENCE [LARGE SCALE GENOMIC DNA]</scope>
    <source>
        <strain evidence="1 2">URUG2</strain>
    </source>
</reference>
<proteinExistence type="predicted"/>
<evidence type="ECO:0000313" key="1">
    <source>
        <dbReference type="EMBL" id="CZT18833.1"/>
    </source>
</evidence>
<evidence type="ECO:0000313" key="2">
    <source>
        <dbReference type="Proteomes" id="UP000225277"/>
    </source>
</evidence>
<dbReference type="AlphaFoldDB" id="A0A2D3VE06"/>
<dbReference type="GeneID" id="35599849"/>
<dbReference type="RefSeq" id="XP_023625723.1">
    <property type="nucleotide sequence ID" value="XM_023769955.1"/>
</dbReference>
<name>A0A2D3VE06_9PEZI</name>
<organism evidence="1 2">
    <name type="scientific">Ramularia collo-cygni</name>
    <dbReference type="NCBI Taxonomy" id="112498"/>
    <lineage>
        <taxon>Eukaryota</taxon>
        <taxon>Fungi</taxon>
        <taxon>Dikarya</taxon>
        <taxon>Ascomycota</taxon>
        <taxon>Pezizomycotina</taxon>
        <taxon>Dothideomycetes</taxon>
        <taxon>Dothideomycetidae</taxon>
        <taxon>Mycosphaerellales</taxon>
        <taxon>Mycosphaerellaceae</taxon>
        <taxon>Ramularia</taxon>
    </lineage>
</organism>